<dbReference type="InterPro" id="IPR042204">
    <property type="entry name" value="2Fe-2S-bd_N"/>
</dbReference>
<protein>
    <recommendedName>
        <fullName evidence="3">2Fe-2S ferredoxin-type domain-containing protein</fullName>
    </recommendedName>
</protein>
<dbReference type="Pfam" id="PF13510">
    <property type="entry name" value="Fer2_4"/>
    <property type="match status" value="1"/>
</dbReference>
<reference evidence="2" key="1">
    <citation type="journal article" date="2015" name="Nature">
        <title>Complex archaea that bridge the gap between prokaryotes and eukaryotes.</title>
        <authorList>
            <person name="Spang A."/>
            <person name="Saw J.H."/>
            <person name="Jorgensen S.L."/>
            <person name="Zaremba-Niedzwiedzka K."/>
            <person name="Martijn J."/>
            <person name="Lind A.E."/>
            <person name="van Eijk R."/>
            <person name="Schleper C."/>
            <person name="Guy L."/>
            <person name="Ettema T.J."/>
        </authorList>
    </citation>
    <scope>NUCLEOTIDE SEQUENCE</scope>
</reference>
<dbReference type="GO" id="GO:0016491">
    <property type="term" value="F:oxidoreductase activity"/>
    <property type="evidence" value="ECO:0007669"/>
    <property type="project" value="UniProtKB-KW"/>
</dbReference>
<keyword evidence="1" id="KW-0560">Oxidoreductase</keyword>
<dbReference type="CDD" id="cd00207">
    <property type="entry name" value="fer2"/>
    <property type="match status" value="1"/>
</dbReference>
<dbReference type="InterPro" id="IPR001041">
    <property type="entry name" value="2Fe-2S_ferredoxin-type"/>
</dbReference>
<sequence length="94" mass="10314">MDPGDKFEIKIDGARIAARKGQTIAEALLASGLRVFRRTKQNAPRGVYCGIGICFECRMIVNGIPNVRTCMTLAEPGCEITTQHDAAIEWTNEC</sequence>
<proteinExistence type="predicted"/>
<dbReference type="EMBL" id="LAZR01065213">
    <property type="protein sequence ID" value="KKK55999.1"/>
    <property type="molecule type" value="Genomic_DNA"/>
</dbReference>
<comment type="caution">
    <text evidence="2">The sequence shown here is derived from an EMBL/GenBank/DDBJ whole genome shotgun (WGS) entry which is preliminary data.</text>
</comment>
<dbReference type="InterPro" id="IPR036010">
    <property type="entry name" value="2Fe-2S_ferredoxin-like_sf"/>
</dbReference>
<dbReference type="Gene3D" id="3.10.20.440">
    <property type="entry name" value="2Fe-2S iron-sulphur cluster binding domain, sarcosine oxidase, alpha subunit, N-terminal domain"/>
    <property type="match status" value="1"/>
</dbReference>
<organism evidence="2">
    <name type="scientific">marine sediment metagenome</name>
    <dbReference type="NCBI Taxonomy" id="412755"/>
    <lineage>
        <taxon>unclassified sequences</taxon>
        <taxon>metagenomes</taxon>
        <taxon>ecological metagenomes</taxon>
    </lineage>
</organism>
<dbReference type="GO" id="GO:0051536">
    <property type="term" value="F:iron-sulfur cluster binding"/>
    <property type="evidence" value="ECO:0007669"/>
    <property type="project" value="InterPro"/>
</dbReference>
<gene>
    <name evidence="2" type="ORF">LCGC14_3068940</name>
</gene>
<evidence type="ECO:0008006" key="3">
    <source>
        <dbReference type="Google" id="ProtNLM"/>
    </source>
</evidence>
<evidence type="ECO:0000256" key="1">
    <source>
        <dbReference type="ARBA" id="ARBA00023002"/>
    </source>
</evidence>
<dbReference type="AlphaFoldDB" id="A0A0F8YPC2"/>
<accession>A0A0F8YPC2</accession>
<evidence type="ECO:0000313" key="2">
    <source>
        <dbReference type="EMBL" id="KKK55999.1"/>
    </source>
</evidence>
<dbReference type="SUPFAM" id="SSF54292">
    <property type="entry name" value="2Fe-2S ferredoxin-like"/>
    <property type="match status" value="1"/>
</dbReference>
<name>A0A0F8YPC2_9ZZZZ</name>
<feature type="non-terminal residue" evidence="2">
    <location>
        <position position="94"/>
    </location>
</feature>